<name>A0ABV7RU15_9RHOB</name>
<accession>A0ABV7RU15</accession>
<organism evidence="1 2">
    <name type="scientific">Paracoccus simplex</name>
    <dbReference type="NCBI Taxonomy" id="2086346"/>
    <lineage>
        <taxon>Bacteria</taxon>
        <taxon>Pseudomonadati</taxon>
        <taxon>Pseudomonadota</taxon>
        <taxon>Alphaproteobacteria</taxon>
        <taxon>Rhodobacterales</taxon>
        <taxon>Paracoccaceae</taxon>
        <taxon>Paracoccus</taxon>
    </lineage>
</organism>
<sequence>MKPRFFEVRGGEIVDRLTGLTIARIAIENLNTASAGRVSAAIISALHAEFGPKGAQEVT</sequence>
<proteinExistence type="predicted"/>
<keyword evidence="2" id="KW-1185">Reference proteome</keyword>
<evidence type="ECO:0000313" key="2">
    <source>
        <dbReference type="Proteomes" id="UP001595596"/>
    </source>
</evidence>
<protein>
    <submittedName>
        <fullName evidence="1">Uncharacterized protein</fullName>
    </submittedName>
</protein>
<dbReference type="EMBL" id="JBHRXE010000008">
    <property type="protein sequence ID" value="MFC3568383.1"/>
    <property type="molecule type" value="Genomic_DNA"/>
</dbReference>
<evidence type="ECO:0000313" key="1">
    <source>
        <dbReference type="EMBL" id="MFC3568383.1"/>
    </source>
</evidence>
<dbReference type="RefSeq" id="WP_379027801.1">
    <property type="nucleotide sequence ID" value="NZ_JBHRXE010000008.1"/>
</dbReference>
<reference evidence="2" key="1">
    <citation type="journal article" date="2019" name="Int. J. Syst. Evol. Microbiol.">
        <title>The Global Catalogue of Microorganisms (GCM) 10K type strain sequencing project: providing services to taxonomists for standard genome sequencing and annotation.</title>
        <authorList>
            <consortium name="The Broad Institute Genomics Platform"/>
            <consortium name="The Broad Institute Genome Sequencing Center for Infectious Disease"/>
            <person name="Wu L."/>
            <person name="Ma J."/>
        </authorList>
    </citation>
    <scope>NUCLEOTIDE SEQUENCE [LARGE SCALE GENOMIC DNA]</scope>
    <source>
        <strain evidence="2">VKM B-3226</strain>
    </source>
</reference>
<gene>
    <name evidence="1" type="ORF">ACFOMP_02830</name>
</gene>
<comment type="caution">
    <text evidence="1">The sequence shown here is derived from an EMBL/GenBank/DDBJ whole genome shotgun (WGS) entry which is preliminary data.</text>
</comment>
<dbReference type="Proteomes" id="UP001595596">
    <property type="component" value="Unassembled WGS sequence"/>
</dbReference>